<evidence type="ECO:0000256" key="14">
    <source>
        <dbReference type="ARBA" id="ARBA00023288"/>
    </source>
</evidence>
<evidence type="ECO:0000256" key="12">
    <source>
        <dbReference type="ARBA" id="ARBA00022989"/>
    </source>
</evidence>
<feature type="compositionally biased region" description="Basic and acidic residues" evidence="16">
    <location>
        <begin position="715"/>
        <end position="733"/>
    </location>
</feature>
<keyword evidence="11" id="KW-0067">ATP-binding</keyword>
<comment type="domain">
    <text evidence="15">The DHHC domain is required for palmitoyltransferase activity.</text>
</comment>
<feature type="region of interest" description="Disordered" evidence="16">
    <location>
        <begin position="674"/>
        <end position="694"/>
    </location>
</feature>
<dbReference type="PANTHER" id="PTHR47985">
    <property type="entry name" value="OS07G0668900 PROTEIN"/>
    <property type="match status" value="1"/>
</dbReference>
<evidence type="ECO:0000256" key="2">
    <source>
        <dbReference type="ARBA" id="ARBA00004193"/>
    </source>
</evidence>
<dbReference type="AlphaFoldDB" id="A0A6A4KMN2"/>
<dbReference type="EC" id="2.3.1.225" evidence="15"/>
<dbReference type="InterPro" id="IPR008271">
    <property type="entry name" value="Ser/Thr_kinase_AS"/>
</dbReference>
<feature type="domain" description="Protein kinase" evidence="17">
    <location>
        <begin position="1"/>
        <end position="272"/>
    </location>
</feature>
<keyword evidence="5" id="KW-1003">Cell membrane</keyword>
<name>A0A6A4KMN2_9ERIC</name>
<evidence type="ECO:0000256" key="3">
    <source>
        <dbReference type="ARBA" id="ARBA00008574"/>
    </source>
</evidence>
<dbReference type="FunFam" id="1.10.510.10:FF:000032">
    <property type="entry name" value="Serine/threonine-protein kinase PBS1"/>
    <property type="match status" value="1"/>
</dbReference>
<feature type="compositionally biased region" description="Polar residues" evidence="16">
    <location>
        <begin position="301"/>
        <end position="316"/>
    </location>
</feature>
<dbReference type="PROSITE" id="PS00108">
    <property type="entry name" value="PROTEIN_KINASE_ST"/>
    <property type="match status" value="1"/>
</dbReference>
<keyword evidence="8 15" id="KW-0812">Transmembrane</keyword>
<dbReference type="PROSITE" id="PS50216">
    <property type="entry name" value="DHHC"/>
    <property type="match status" value="1"/>
</dbReference>
<evidence type="ECO:0000313" key="18">
    <source>
        <dbReference type="EMBL" id="KAE9448996.1"/>
    </source>
</evidence>
<keyword evidence="15" id="KW-0012">Acyltransferase</keyword>
<reference evidence="18 19" key="1">
    <citation type="journal article" date="2019" name="Genome Biol. Evol.">
        <title>The Rhododendron genome and chromosomal organization provide insight into shared whole-genome duplications across the heath family (Ericaceae).</title>
        <authorList>
            <person name="Soza V.L."/>
            <person name="Lindsley D."/>
            <person name="Waalkes A."/>
            <person name="Ramage E."/>
            <person name="Patwardhan R.P."/>
            <person name="Burton J.N."/>
            <person name="Adey A."/>
            <person name="Kumar A."/>
            <person name="Qiu R."/>
            <person name="Shendure J."/>
            <person name="Hall B."/>
        </authorList>
    </citation>
    <scope>NUCLEOTIDE SEQUENCE [LARGE SCALE GENOMIC DNA]</scope>
    <source>
        <strain evidence="18">RSF 1966-606</strain>
    </source>
</reference>
<sequence length="807" mass="90046">MGYCSCFGWKKGIKLKIKDEKEFKPPQNVSDFSSVGRKTGKELRLESPISKDVSGADTNMKTFNYRELATATNNFRSESLIGEGDLRPGMEPLDWNTRMKIAAGAAKGLDYLHNQADPPVIYRDLKSSNILLGQGFHPKLSDFGLAKFAPQGDKSHVSTRVMGTHGYCAPEYAETGKLTKMSDIYSFGVVLLELITGQKAILDPTGKRMLVDWARPLLKDHKNNLQLADPNLKGQFSESVFCRAVEVASMCLRKEAPSRPCTGDLVLALNYLASQHYNPDAVRANGARGDKDRTQHRDGQVNENIVDSNVSENSPTEIRMSNKELEREQAVAEAKMWGETWREKKRQNAEIDYGNLDRSLKLRASELGTEKEAEMYVVPPPKRSDPIPGSTIGSGDLLIYQSWKGSNIFFLQGRFIFGPDVRSLLLTIFLIVAPVTTFCVFVARKLMNDFPDNFGVSIMVVAVVFTFYVLVLLLLTSGRDPGIIPRNAHPPEPEAYDGSADGGAQTPQLRLPRIKEVEVNGITVKIKYCDTCMLYRPPRCSHCSICNNCVERFDHHCPWVGQCIGLDYGFRGDDSLEGNDQDPCLHCAYSLHLHIRVVCRRPYCFPFISHQYKSVIKRDLSFVHLSLQTTYENFRYRYDRRANPYNKGVVQNFKEIFCTSISPSKNNFRAKVPKEPGLLSRSSGGGFVSPNMGKSGDIEMGRKAVWGDMGAGLDRCEGQRRGNDGLDVKDNRPVGEMSPELRTAVDEGDRVGIQHHHGRRPSWGRKSGSWEMSPEVLALASRVGEKSRTGGSSSSSLTTSRPTEQKL</sequence>
<comment type="catalytic activity">
    <reaction evidence="15">
        <text>L-cysteinyl-[protein] + hexadecanoyl-CoA = S-hexadecanoyl-L-cysteinyl-[protein] + CoA</text>
        <dbReference type="Rhea" id="RHEA:36683"/>
        <dbReference type="Rhea" id="RHEA-COMP:10131"/>
        <dbReference type="Rhea" id="RHEA-COMP:11032"/>
        <dbReference type="ChEBI" id="CHEBI:29950"/>
        <dbReference type="ChEBI" id="CHEBI:57287"/>
        <dbReference type="ChEBI" id="CHEBI:57379"/>
        <dbReference type="ChEBI" id="CHEBI:74151"/>
        <dbReference type="EC" id="2.3.1.225"/>
    </reaction>
</comment>
<keyword evidence="9" id="KW-0547">Nucleotide-binding</keyword>
<dbReference type="Pfam" id="PF00069">
    <property type="entry name" value="Pkinase"/>
    <property type="match status" value="1"/>
</dbReference>
<feature type="transmembrane region" description="Helical" evidence="15">
    <location>
        <begin position="454"/>
        <end position="475"/>
    </location>
</feature>
<dbReference type="SMART" id="SM00220">
    <property type="entry name" value="S_TKc"/>
    <property type="match status" value="1"/>
</dbReference>
<comment type="similarity">
    <text evidence="4">Belongs to the protein kinase superfamily. Ser/Thr protein kinase family.</text>
</comment>
<comment type="subcellular location">
    <subcellularLocation>
        <location evidence="2">Cell membrane</location>
        <topology evidence="2">Lipid-anchor</topology>
    </subcellularLocation>
    <subcellularLocation>
        <location evidence="1">Endomembrane system</location>
        <topology evidence="1">Multi-pass membrane protein</topology>
    </subcellularLocation>
</comment>
<dbReference type="InterPro" id="IPR000719">
    <property type="entry name" value="Prot_kinase_dom"/>
</dbReference>
<feature type="compositionally biased region" description="Basic and acidic residues" evidence="16">
    <location>
        <begin position="288"/>
        <end position="300"/>
    </location>
</feature>
<keyword evidence="7 15" id="KW-0808">Transferase</keyword>
<feature type="transmembrane region" description="Helical" evidence="15">
    <location>
        <begin position="424"/>
        <end position="442"/>
    </location>
</feature>
<evidence type="ECO:0000256" key="4">
    <source>
        <dbReference type="ARBA" id="ARBA00008684"/>
    </source>
</evidence>
<evidence type="ECO:0000256" key="7">
    <source>
        <dbReference type="ARBA" id="ARBA00022679"/>
    </source>
</evidence>
<dbReference type="EMBL" id="QEFC01003198">
    <property type="protein sequence ID" value="KAE9448996.1"/>
    <property type="molecule type" value="Genomic_DNA"/>
</dbReference>
<dbReference type="Proteomes" id="UP000428333">
    <property type="component" value="Linkage Group LG11"/>
</dbReference>
<feature type="non-terminal residue" evidence="18">
    <location>
        <position position="1"/>
    </location>
</feature>
<evidence type="ECO:0000256" key="8">
    <source>
        <dbReference type="ARBA" id="ARBA00022692"/>
    </source>
</evidence>
<keyword evidence="14" id="KW-0449">Lipoprotein</keyword>
<keyword evidence="12 15" id="KW-1133">Transmembrane helix</keyword>
<feature type="compositionally biased region" description="Basic and acidic residues" evidence="16">
    <location>
        <begin position="743"/>
        <end position="752"/>
    </location>
</feature>
<evidence type="ECO:0000256" key="6">
    <source>
        <dbReference type="ARBA" id="ARBA00022527"/>
    </source>
</evidence>
<evidence type="ECO:0000256" key="1">
    <source>
        <dbReference type="ARBA" id="ARBA00004127"/>
    </source>
</evidence>
<dbReference type="PROSITE" id="PS50011">
    <property type="entry name" value="PROTEIN_KINASE_DOM"/>
    <property type="match status" value="1"/>
</dbReference>
<evidence type="ECO:0000313" key="19">
    <source>
        <dbReference type="Proteomes" id="UP000428333"/>
    </source>
</evidence>
<dbReference type="InterPro" id="IPR011009">
    <property type="entry name" value="Kinase-like_dom_sf"/>
</dbReference>
<feature type="compositionally biased region" description="Low complexity" evidence="16">
    <location>
        <begin position="789"/>
        <end position="801"/>
    </location>
</feature>
<dbReference type="GO" id="GO:0012505">
    <property type="term" value="C:endomembrane system"/>
    <property type="evidence" value="ECO:0007669"/>
    <property type="project" value="UniProtKB-SubCell"/>
</dbReference>
<gene>
    <name evidence="18" type="ORF">C3L33_19096</name>
</gene>
<evidence type="ECO:0000256" key="10">
    <source>
        <dbReference type="ARBA" id="ARBA00022777"/>
    </source>
</evidence>
<keyword evidence="13 15" id="KW-0472">Membrane</keyword>
<keyword evidence="10" id="KW-0418">Kinase</keyword>
<dbReference type="GO" id="GO:0005886">
    <property type="term" value="C:plasma membrane"/>
    <property type="evidence" value="ECO:0007669"/>
    <property type="project" value="UniProtKB-SubCell"/>
</dbReference>
<dbReference type="SUPFAM" id="SSF56112">
    <property type="entry name" value="Protein kinase-like (PK-like)"/>
    <property type="match status" value="1"/>
</dbReference>
<protein>
    <recommendedName>
        <fullName evidence="15">S-acyltransferase</fullName>
        <ecNumber evidence="15">2.3.1.225</ecNumber>
    </recommendedName>
    <alternativeName>
        <fullName evidence="15">Palmitoyltransferase</fullName>
    </alternativeName>
</protein>
<dbReference type="PANTHER" id="PTHR47985:SF4">
    <property type="entry name" value="SERINE_THREONINE-PROTEIN KINASE PBL27"/>
    <property type="match status" value="1"/>
</dbReference>
<dbReference type="InterPro" id="IPR001594">
    <property type="entry name" value="Palmitoyltrfase_DHHC"/>
</dbReference>
<dbReference type="GO" id="GO:0004674">
    <property type="term" value="F:protein serine/threonine kinase activity"/>
    <property type="evidence" value="ECO:0007669"/>
    <property type="project" value="UniProtKB-KW"/>
</dbReference>
<evidence type="ECO:0000256" key="16">
    <source>
        <dbReference type="SAM" id="MobiDB-lite"/>
    </source>
</evidence>
<dbReference type="Pfam" id="PF01529">
    <property type="entry name" value="DHHC"/>
    <property type="match status" value="1"/>
</dbReference>
<feature type="region of interest" description="Disordered" evidence="16">
    <location>
        <begin position="281"/>
        <end position="324"/>
    </location>
</feature>
<evidence type="ECO:0000256" key="5">
    <source>
        <dbReference type="ARBA" id="ARBA00022475"/>
    </source>
</evidence>
<keyword evidence="19" id="KW-1185">Reference proteome</keyword>
<organism evidence="18 19">
    <name type="scientific">Rhododendron williamsianum</name>
    <dbReference type="NCBI Taxonomy" id="262921"/>
    <lineage>
        <taxon>Eukaryota</taxon>
        <taxon>Viridiplantae</taxon>
        <taxon>Streptophyta</taxon>
        <taxon>Embryophyta</taxon>
        <taxon>Tracheophyta</taxon>
        <taxon>Spermatophyta</taxon>
        <taxon>Magnoliopsida</taxon>
        <taxon>eudicotyledons</taxon>
        <taxon>Gunneridae</taxon>
        <taxon>Pentapetalae</taxon>
        <taxon>asterids</taxon>
        <taxon>Ericales</taxon>
        <taxon>Ericaceae</taxon>
        <taxon>Ericoideae</taxon>
        <taxon>Rhodoreae</taxon>
        <taxon>Rhododendron</taxon>
    </lineage>
</organism>
<accession>A0A6A4KMN2</accession>
<keyword evidence="6" id="KW-0723">Serine/threonine-protein kinase</keyword>
<dbReference type="OrthoDB" id="4062651at2759"/>
<dbReference type="Gene3D" id="1.10.510.10">
    <property type="entry name" value="Transferase(Phosphotransferase) domain 1"/>
    <property type="match status" value="1"/>
</dbReference>
<evidence type="ECO:0000256" key="13">
    <source>
        <dbReference type="ARBA" id="ARBA00023136"/>
    </source>
</evidence>
<feature type="compositionally biased region" description="Basic residues" evidence="16">
    <location>
        <begin position="753"/>
        <end position="763"/>
    </location>
</feature>
<dbReference type="GO" id="GO:0005524">
    <property type="term" value="F:ATP binding"/>
    <property type="evidence" value="ECO:0007669"/>
    <property type="project" value="UniProtKB-KW"/>
</dbReference>
<comment type="caution">
    <text evidence="18">The sequence shown here is derived from an EMBL/GenBank/DDBJ whole genome shotgun (WGS) entry which is preliminary data.</text>
</comment>
<evidence type="ECO:0000256" key="11">
    <source>
        <dbReference type="ARBA" id="ARBA00022840"/>
    </source>
</evidence>
<proteinExistence type="inferred from homology"/>
<comment type="similarity">
    <text evidence="3 15">Belongs to the DHHC palmitoyltransferase family.</text>
</comment>
<evidence type="ECO:0000256" key="15">
    <source>
        <dbReference type="RuleBase" id="RU079119"/>
    </source>
</evidence>
<evidence type="ECO:0000259" key="17">
    <source>
        <dbReference type="PROSITE" id="PS50011"/>
    </source>
</evidence>
<dbReference type="GO" id="GO:0019706">
    <property type="term" value="F:protein-cysteine S-palmitoyltransferase activity"/>
    <property type="evidence" value="ECO:0007669"/>
    <property type="project" value="UniProtKB-EC"/>
</dbReference>
<feature type="region of interest" description="Disordered" evidence="16">
    <location>
        <begin position="715"/>
        <end position="807"/>
    </location>
</feature>
<evidence type="ECO:0000256" key="9">
    <source>
        <dbReference type="ARBA" id="ARBA00022741"/>
    </source>
</evidence>